<evidence type="ECO:0000256" key="1">
    <source>
        <dbReference type="PROSITE-ProRule" id="PRU00042"/>
    </source>
</evidence>
<dbReference type="PROSITE" id="PS50157">
    <property type="entry name" value="ZINC_FINGER_C2H2_2"/>
    <property type="match status" value="1"/>
</dbReference>
<feature type="domain" description="C2H2-type" evidence="4">
    <location>
        <begin position="250"/>
        <end position="274"/>
    </location>
</feature>
<feature type="region of interest" description="Disordered" evidence="3">
    <location>
        <begin position="142"/>
        <end position="161"/>
    </location>
</feature>
<evidence type="ECO:0000256" key="3">
    <source>
        <dbReference type="SAM" id="MobiDB-lite"/>
    </source>
</evidence>
<keyword evidence="1" id="KW-0863">Zinc-finger</keyword>
<feature type="binding site" evidence="2">
    <location>
        <position position="12"/>
    </location>
    <ligand>
        <name>Zn(2+)</name>
        <dbReference type="ChEBI" id="CHEBI:29105"/>
    </ligand>
</feature>
<keyword evidence="2" id="KW-0862">Zinc</keyword>
<dbReference type="Pfam" id="PF07776">
    <property type="entry name" value="zf-AD"/>
    <property type="match status" value="1"/>
</dbReference>
<evidence type="ECO:0000313" key="6">
    <source>
        <dbReference type="EMBL" id="KOB68071.1"/>
    </source>
</evidence>
<dbReference type="SUPFAM" id="SSF57716">
    <property type="entry name" value="Glucocorticoid receptor-like (DNA-binding domain)"/>
    <property type="match status" value="1"/>
</dbReference>
<dbReference type="Gene3D" id="3.30.160.60">
    <property type="entry name" value="Classic Zinc Finger"/>
    <property type="match status" value="1"/>
</dbReference>
<proteinExistence type="predicted"/>
<dbReference type="GO" id="GO:0008270">
    <property type="term" value="F:zinc ion binding"/>
    <property type="evidence" value="ECO:0007669"/>
    <property type="project" value="UniProtKB-UniRule"/>
</dbReference>
<dbReference type="PROSITE" id="PS00028">
    <property type="entry name" value="ZINC_FINGER_C2H2_1"/>
    <property type="match status" value="1"/>
</dbReference>
<organism evidence="6 7">
    <name type="scientific">Operophtera brumata</name>
    <name type="common">Winter moth</name>
    <name type="synonym">Phalaena brumata</name>
    <dbReference type="NCBI Taxonomy" id="104452"/>
    <lineage>
        <taxon>Eukaryota</taxon>
        <taxon>Metazoa</taxon>
        <taxon>Ecdysozoa</taxon>
        <taxon>Arthropoda</taxon>
        <taxon>Hexapoda</taxon>
        <taxon>Insecta</taxon>
        <taxon>Pterygota</taxon>
        <taxon>Neoptera</taxon>
        <taxon>Endopterygota</taxon>
        <taxon>Lepidoptera</taxon>
        <taxon>Glossata</taxon>
        <taxon>Ditrysia</taxon>
        <taxon>Geometroidea</taxon>
        <taxon>Geometridae</taxon>
        <taxon>Larentiinae</taxon>
        <taxon>Operophtera</taxon>
    </lineage>
</organism>
<dbReference type="EMBL" id="JTDY01004503">
    <property type="protein sequence ID" value="KOB68071.1"/>
    <property type="molecule type" value="Genomic_DNA"/>
</dbReference>
<sequence>MEKCNKMYSSICRVCLKQCKVESMVSLEEKPGRRSLITFGKVLVRFARISIDYDDILPTKICQNCKQMIQNINSFKLMCKNNDRKLRKFINLAQNDSGKYKAMICEYTMFCQYFPREGFKSTRSSPATARFQKKMDKIKTKNEKLSPVRLKSETDHESDGDYSYNIPFDDKQIEPRNDTENVDLFLDSLEKAVKTKMKHNFAVKNKQKGSSNIKNIDSMLDSIEKAVNTRIKCSNIETNTKPLYVPLKNFHCDICNRTLANRPNYNYHMQRHTNVCNATYATNKTVRRHMIAKHGIPRDKQGKITRITKDSNSINMGNRNETLIASVAVRILAVNHFVLFVIEQVGKMATGPELRKTDCRKRMWGVSFVEFSN</sequence>
<keyword evidence="2" id="KW-0479">Metal-binding</keyword>
<dbReference type="STRING" id="104452.A0A0L7KYC5"/>
<evidence type="ECO:0000313" key="7">
    <source>
        <dbReference type="Proteomes" id="UP000037510"/>
    </source>
</evidence>
<feature type="binding site" evidence="2">
    <location>
        <position position="15"/>
    </location>
    <ligand>
        <name>Zn(2+)</name>
        <dbReference type="ChEBI" id="CHEBI:29105"/>
    </ligand>
</feature>
<dbReference type="PROSITE" id="PS51915">
    <property type="entry name" value="ZAD"/>
    <property type="match status" value="1"/>
</dbReference>
<dbReference type="InterPro" id="IPR013087">
    <property type="entry name" value="Znf_C2H2_type"/>
</dbReference>
<accession>A0A0L7KYC5</accession>
<feature type="binding site" evidence="2">
    <location>
        <position position="65"/>
    </location>
    <ligand>
        <name>Zn(2+)</name>
        <dbReference type="ChEBI" id="CHEBI:29105"/>
    </ligand>
</feature>
<reference evidence="6 7" key="1">
    <citation type="journal article" date="2015" name="Genome Biol. Evol.">
        <title>The genome of winter moth (Operophtera brumata) provides a genomic perspective on sexual dimorphism and phenology.</title>
        <authorList>
            <person name="Derks M.F."/>
            <person name="Smit S."/>
            <person name="Salis L."/>
            <person name="Schijlen E."/>
            <person name="Bossers A."/>
            <person name="Mateman C."/>
            <person name="Pijl A.S."/>
            <person name="de Ridder D."/>
            <person name="Groenen M.A."/>
            <person name="Visser M.E."/>
            <person name="Megens H.J."/>
        </authorList>
    </citation>
    <scope>NUCLEOTIDE SEQUENCE [LARGE SCALE GENOMIC DNA]</scope>
    <source>
        <strain evidence="6">WM2013NL</strain>
        <tissue evidence="6">Head and thorax</tissue>
    </source>
</reference>
<dbReference type="SMART" id="SM00868">
    <property type="entry name" value="zf-AD"/>
    <property type="match status" value="1"/>
</dbReference>
<gene>
    <name evidence="6" type="ORF">OBRU01_18833</name>
</gene>
<feature type="binding site" evidence="2">
    <location>
        <position position="62"/>
    </location>
    <ligand>
        <name>Zn(2+)</name>
        <dbReference type="ChEBI" id="CHEBI:29105"/>
    </ligand>
</feature>
<comment type="caution">
    <text evidence="6">The sequence shown here is derived from an EMBL/GenBank/DDBJ whole genome shotgun (WGS) entry which is preliminary data.</text>
</comment>
<evidence type="ECO:0000256" key="2">
    <source>
        <dbReference type="PROSITE-ProRule" id="PRU01263"/>
    </source>
</evidence>
<dbReference type="Proteomes" id="UP000037510">
    <property type="component" value="Unassembled WGS sequence"/>
</dbReference>
<evidence type="ECO:0000259" key="4">
    <source>
        <dbReference type="PROSITE" id="PS50157"/>
    </source>
</evidence>
<dbReference type="InterPro" id="IPR036236">
    <property type="entry name" value="Znf_C2H2_sf"/>
</dbReference>
<keyword evidence="7" id="KW-1185">Reference proteome</keyword>
<name>A0A0L7KYC5_OPEBR</name>
<feature type="domain" description="ZAD" evidence="5">
    <location>
        <begin position="10"/>
        <end position="89"/>
    </location>
</feature>
<protein>
    <submittedName>
        <fullName evidence="6">Uncharacterized protein</fullName>
    </submittedName>
</protein>
<evidence type="ECO:0000259" key="5">
    <source>
        <dbReference type="PROSITE" id="PS51915"/>
    </source>
</evidence>
<dbReference type="SUPFAM" id="SSF57667">
    <property type="entry name" value="beta-beta-alpha zinc fingers"/>
    <property type="match status" value="1"/>
</dbReference>
<dbReference type="AlphaFoldDB" id="A0A0L7KYC5"/>
<dbReference type="SMART" id="SM00355">
    <property type="entry name" value="ZnF_C2H2"/>
    <property type="match status" value="2"/>
</dbReference>
<dbReference type="GO" id="GO:0005634">
    <property type="term" value="C:nucleus"/>
    <property type="evidence" value="ECO:0007669"/>
    <property type="project" value="InterPro"/>
</dbReference>
<dbReference type="InterPro" id="IPR012934">
    <property type="entry name" value="Znf_AD"/>
</dbReference>
<dbReference type="Gene3D" id="3.40.1800.20">
    <property type="match status" value="1"/>
</dbReference>
<feature type="compositionally biased region" description="Basic and acidic residues" evidence="3">
    <location>
        <begin position="142"/>
        <end position="159"/>
    </location>
</feature>